<evidence type="ECO:0000313" key="2">
    <source>
        <dbReference type="Proteomes" id="UP001549363"/>
    </source>
</evidence>
<gene>
    <name evidence="1" type="ORF">ABIA69_004753</name>
</gene>
<comment type="caution">
    <text evidence="1">The sequence shown here is derived from an EMBL/GenBank/DDBJ whole genome shotgun (WGS) entry which is preliminary data.</text>
</comment>
<organism evidence="1 2">
    <name type="scientific">Lysinibacillus parviboronicapiens</name>
    <dbReference type="NCBI Taxonomy" id="436516"/>
    <lineage>
        <taxon>Bacteria</taxon>
        <taxon>Bacillati</taxon>
        <taxon>Bacillota</taxon>
        <taxon>Bacilli</taxon>
        <taxon>Bacillales</taxon>
        <taxon>Bacillaceae</taxon>
        <taxon>Lysinibacillus</taxon>
    </lineage>
</organism>
<name>A0ABV2PRE2_9BACI</name>
<sequence length="126" mass="14748">MTMPEQIKLSELEPGTLFKRGETYGFKSEYRNDKGICECYILGSGEMFWGGTGQPNNLKVEQIDFHSLIKQAEKIKELQYELLQANNQVHELDAFKNHAEFLLGERQYEYLEKETQMHLLREKADV</sequence>
<reference evidence="1 2" key="1">
    <citation type="submission" date="2024-06" db="EMBL/GenBank/DDBJ databases">
        <title>Sorghum-associated microbial communities from plants grown in Nebraska, USA.</title>
        <authorList>
            <person name="Schachtman D."/>
        </authorList>
    </citation>
    <scope>NUCLEOTIDE SEQUENCE [LARGE SCALE GENOMIC DNA]</scope>
    <source>
        <strain evidence="1 2">736</strain>
    </source>
</reference>
<keyword evidence="2" id="KW-1185">Reference proteome</keyword>
<evidence type="ECO:0000313" key="1">
    <source>
        <dbReference type="EMBL" id="MET4563533.1"/>
    </source>
</evidence>
<accession>A0ABV2PRE2</accession>
<protein>
    <submittedName>
        <fullName evidence="1">Uncharacterized protein</fullName>
    </submittedName>
</protein>
<dbReference type="EMBL" id="JBEPSB010000047">
    <property type="protein sequence ID" value="MET4563533.1"/>
    <property type="molecule type" value="Genomic_DNA"/>
</dbReference>
<proteinExistence type="predicted"/>
<dbReference type="Proteomes" id="UP001549363">
    <property type="component" value="Unassembled WGS sequence"/>
</dbReference>